<dbReference type="Pfam" id="PF07719">
    <property type="entry name" value="TPR_2"/>
    <property type="match status" value="1"/>
</dbReference>
<dbReference type="EC" id="2.4.1.255" evidence="3"/>
<feature type="domain" description="O-GlcNAc transferase C-terminal" evidence="9">
    <location>
        <begin position="243"/>
        <end position="396"/>
    </location>
</feature>
<evidence type="ECO:0000256" key="7">
    <source>
        <dbReference type="ARBA" id="ARBA00022803"/>
    </source>
</evidence>
<evidence type="ECO:0000256" key="3">
    <source>
        <dbReference type="ARBA" id="ARBA00011970"/>
    </source>
</evidence>
<accession>A0A7Z0VJK2</accession>
<dbReference type="InterPro" id="IPR019734">
    <property type="entry name" value="TPR_rpt"/>
</dbReference>
<dbReference type="InterPro" id="IPR013105">
    <property type="entry name" value="TPR_2"/>
</dbReference>
<evidence type="ECO:0000313" key="11">
    <source>
        <dbReference type="Proteomes" id="UP000094769"/>
    </source>
</evidence>
<keyword evidence="4" id="KW-0328">Glycosyltransferase</keyword>
<evidence type="ECO:0000256" key="8">
    <source>
        <dbReference type="PROSITE-ProRule" id="PRU00339"/>
    </source>
</evidence>
<dbReference type="Gene3D" id="3.40.50.11380">
    <property type="match status" value="1"/>
</dbReference>
<keyword evidence="7 8" id="KW-0802">TPR repeat</keyword>
<evidence type="ECO:0000313" key="10">
    <source>
        <dbReference type="EMBL" id="ODJ86401.1"/>
    </source>
</evidence>
<evidence type="ECO:0000256" key="6">
    <source>
        <dbReference type="ARBA" id="ARBA00022737"/>
    </source>
</evidence>
<protein>
    <recommendedName>
        <fullName evidence="3">protein O-GlcNAc transferase</fullName>
        <ecNumber evidence="3">2.4.1.255</ecNumber>
    </recommendedName>
</protein>
<dbReference type="Pfam" id="PF13181">
    <property type="entry name" value="TPR_8"/>
    <property type="match status" value="1"/>
</dbReference>
<dbReference type="InterPro" id="IPR011990">
    <property type="entry name" value="TPR-like_helical_dom_sf"/>
</dbReference>
<dbReference type="GO" id="GO:0097363">
    <property type="term" value="F:protein O-acetylglucosaminyltransferase activity"/>
    <property type="evidence" value="ECO:0007669"/>
    <property type="project" value="UniProtKB-EC"/>
</dbReference>
<dbReference type="Pfam" id="PF13844">
    <property type="entry name" value="Glyco_transf_41"/>
    <property type="match status" value="2"/>
</dbReference>
<evidence type="ECO:0000256" key="1">
    <source>
        <dbReference type="ARBA" id="ARBA00004922"/>
    </source>
</evidence>
<dbReference type="PANTHER" id="PTHR44835:SF1">
    <property type="entry name" value="PROTEIN O-GLCNAC TRANSFERASE"/>
    <property type="match status" value="1"/>
</dbReference>
<dbReference type="PROSITE" id="PS50005">
    <property type="entry name" value="TPR"/>
    <property type="match status" value="1"/>
</dbReference>
<dbReference type="Gene3D" id="3.40.50.2000">
    <property type="entry name" value="Glycogen Phosphorylase B"/>
    <property type="match status" value="1"/>
</dbReference>
<evidence type="ECO:0000256" key="2">
    <source>
        <dbReference type="ARBA" id="ARBA00005386"/>
    </source>
</evidence>
<keyword evidence="6" id="KW-0677">Repeat</keyword>
<dbReference type="SMART" id="SM00028">
    <property type="entry name" value="TPR"/>
    <property type="match status" value="4"/>
</dbReference>
<dbReference type="Gene3D" id="1.25.40.10">
    <property type="entry name" value="Tetratricopeptide repeat domain"/>
    <property type="match status" value="2"/>
</dbReference>
<organism evidence="10 11">
    <name type="scientific">Candidatus Thiodiazotropha endolucinida</name>
    <dbReference type="NCBI Taxonomy" id="1655433"/>
    <lineage>
        <taxon>Bacteria</taxon>
        <taxon>Pseudomonadati</taxon>
        <taxon>Pseudomonadota</taxon>
        <taxon>Gammaproteobacteria</taxon>
        <taxon>Chromatiales</taxon>
        <taxon>Sedimenticolaceae</taxon>
        <taxon>Candidatus Thiodiazotropha</taxon>
    </lineage>
</organism>
<comment type="pathway">
    <text evidence="1">Protein modification; protein glycosylation.</text>
</comment>
<dbReference type="InterPro" id="IPR051939">
    <property type="entry name" value="Glycosyltr_41/O-GlcNAc_trsf"/>
</dbReference>
<reference evidence="10 11" key="1">
    <citation type="submission" date="2016-06" db="EMBL/GenBank/DDBJ databases">
        <title>Genome sequence of endosymbiont of Candidatus Endolucinida thiodiazotropha.</title>
        <authorList>
            <person name="Poehlein A."/>
            <person name="Koenig S."/>
            <person name="Heiden S.E."/>
            <person name="Thuermer A."/>
            <person name="Voget S."/>
            <person name="Daniel R."/>
            <person name="Markert S."/>
            <person name="Gros O."/>
            <person name="Schweder T."/>
        </authorList>
    </citation>
    <scope>NUCLEOTIDE SEQUENCE [LARGE SCALE GENOMIC DNA]</scope>
    <source>
        <strain evidence="10 11">COS</strain>
    </source>
</reference>
<dbReference type="SUPFAM" id="SSF48452">
    <property type="entry name" value="TPR-like"/>
    <property type="match status" value="1"/>
</dbReference>
<dbReference type="InterPro" id="IPR029489">
    <property type="entry name" value="OGT/SEC/SPY_C"/>
</dbReference>
<evidence type="ECO:0000259" key="9">
    <source>
        <dbReference type="Pfam" id="PF13844"/>
    </source>
</evidence>
<name>A0A7Z0VJK2_9GAMM</name>
<sequence length="626" mass="71428">MSNTLQNAEKKLRQGKLGDAHKLLTRVLKKAPKNPHALYLLGETLLLQGRLDEALINLRQAVSSGHAQPCWYVMCGVALERKGLYTDAEKSYKLAEMSGCTDERMYYMLGKFYTNVSHDFAKAEIYYANLININPQAFAAYVGLSRLYILQDRYEEAIQALDHCLTQGYESVEVYINLGHALSHQGRQDDALTCMKKAMEIDPGNLIAKQNYIVQLLYTYDDQSTIYSEVKTITRPLNKRTKKQYRGAVDVQPGRKLKIGFVSADLRQHAIAFYFKPILDCFDSDRFSLHFYYNNTVYDEITDALKARADSWCECMLLSDEQLEREIRADKIDILIDLSNHTVGNRLTLFNLRPAPMQVSWLGLPISTGLESIDFSLKDSSLIETCKLRENASEQLLPIENLTLYKPLFEFPALVEPPCVKNGHVTFGSFNGLRKIDISIMEIWARLLHDLPGSKIRLVIDDYQNELMRDHIHDIFAKFNVDKSSVILHPRLPLDDYLLSHNEVDIALDPYPYHGQTTSFNSLLMGLPLVSRAGKSVASNLSTRILSAIDRRQWIAKDFDSYIEIALSLARDKERLVSIRRTLRKEVENSSIMDYERHAENIEAALMKGWQLLYGANSKEANNQGS</sequence>
<keyword evidence="11" id="KW-1185">Reference proteome</keyword>
<gene>
    <name evidence="10" type="ORF">CODIS_33200</name>
</gene>
<proteinExistence type="inferred from homology"/>
<dbReference type="PANTHER" id="PTHR44835">
    <property type="entry name" value="UDP-N-ACETYLGLUCOSAMINE--PEPTIDE N-ACETYLGLUCOSAMINYLTRANSFERASE SPINDLY-RELATED"/>
    <property type="match status" value="1"/>
</dbReference>
<dbReference type="EMBL" id="MARB01000022">
    <property type="protein sequence ID" value="ODJ86401.1"/>
    <property type="molecule type" value="Genomic_DNA"/>
</dbReference>
<dbReference type="OrthoDB" id="5603834at2"/>
<evidence type="ECO:0000256" key="4">
    <source>
        <dbReference type="ARBA" id="ARBA00022676"/>
    </source>
</evidence>
<comment type="caution">
    <text evidence="10">The sequence shown here is derived from an EMBL/GenBank/DDBJ whole genome shotgun (WGS) entry which is preliminary data.</text>
</comment>
<dbReference type="PROSITE" id="PS50293">
    <property type="entry name" value="TPR_REGION"/>
    <property type="match status" value="1"/>
</dbReference>
<feature type="domain" description="O-GlcNAc transferase C-terminal" evidence="9">
    <location>
        <begin position="423"/>
        <end position="601"/>
    </location>
</feature>
<evidence type="ECO:0000256" key="5">
    <source>
        <dbReference type="ARBA" id="ARBA00022679"/>
    </source>
</evidence>
<keyword evidence="5" id="KW-0808">Transferase</keyword>
<dbReference type="Proteomes" id="UP000094769">
    <property type="component" value="Unassembled WGS sequence"/>
</dbReference>
<dbReference type="Pfam" id="PF13432">
    <property type="entry name" value="TPR_16"/>
    <property type="match status" value="1"/>
</dbReference>
<comment type="similarity">
    <text evidence="2">Belongs to the glycosyltransferase 41 family. O-GlcNAc transferase subfamily.</text>
</comment>
<dbReference type="AlphaFoldDB" id="A0A7Z0VJK2"/>
<feature type="repeat" description="TPR" evidence="8">
    <location>
        <begin position="172"/>
        <end position="205"/>
    </location>
</feature>
<dbReference type="RefSeq" id="WP_069127022.1">
    <property type="nucleotide sequence ID" value="NZ_MARB01000022.1"/>
</dbReference>